<dbReference type="AlphaFoldDB" id="M7X2P5"/>
<reference evidence="2 3" key="1">
    <citation type="journal article" date="2012" name="Nat. Commun.">
        <title>A multi-omic map of the lipid-producing yeast Rhodosporidium toruloides.</title>
        <authorList>
            <person name="Zhu Z."/>
            <person name="Zhang S."/>
            <person name="Liu H."/>
            <person name="Shen H."/>
            <person name="Lin X."/>
            <person name="Yang F."/>
            <person name="Zhou Y.J."/>
            <person name="Jin G."/>
            <person name="Ye M."/>
            <person name="Zou H."/>
            <person name="Zou H."/>
            <person name="Zhao Z.K."/>
        </authorList>
    </citation>
    <scope>NUCLEOTIDE SEQUENCE [LARGE SCALE GENOMIC DNA]</scope>
    <source>
        <strain evidence="2 3">NP11</strain>
    </source>
</reference>
<evidence type="ECO:0000256" key="1">
    <source>
        <dbReference type="SAM" id="MobiDB-lite"/>
    </source>
</evidence>
<dbReference type="Proteomes" id="UP000016926">
    <property type="component" value="Unassembled WGS sequence"/>
</dbReference>
<gene>
    <name evidence="2" type="ORF">RHTO_04780</name>
</gene>
<dbReference type="RefSeq" id="XP_016275720.1">
    <property type="nucleotide sequence ID" value="XM_016418444.1"/>
</dbReference>
<feature type="compositionally biased region" description="Low complexity" evidence="1">
    <location>
        <begin position="54"/>
        <end position="67"/>
    </location>
</feature>
<dbReference type="HOGENOM" id="CLU_2122458_0_0_1"/>
<sequence>MAGARVGTASLHLLPLTSLISRTTSSPSHGSKRTSNGSRLSIRQTTRLSPPPSLLSFPPFRASFPRLTQDRDGRHSSRHPRDFPRRPAHILLLHPNGLLSRMWSSMLSLRGTLL</sequence>
<proteinExistence type="predicted"/>
<organism evidence="2 3">
    <name type="scientific">Rhodotorula toruloides (strain NP11)</name>
    <name type="common">Yeast</name>
    <name type="synonym">Rhodosporidium toruloides</name>
    <dbReference type="NCBI Taxonomy" id="1130832"/>
    <lineage>
        <taxon>Eukaryota</taxon>
        <taxon>Fungi</taxon>
        <taxon>Dikarya</taxon>
        <taxon>Basidiomycota</taxon>
        <taxon>Pucciniomycotina</taxon>
        <taxon>Microbotryomycetes</taxon>
        <taxon>Sporidiobolales</taxon>
        <taxon>Sporidiobolaceae</taxon>
        <taxon>Rhodotorula</taxon>
    </lineage>
</organism>
<keyword evidence="3" id="KW-1185">Reference proteome</keyword>
<feature type="compositionally biased region" description="Polar residues" evidence="1">
    <location>
        <begin position="21"/>
        <end position="46"/>
    </location>
</feature>
<name>M7X2P5_RHOT1</name>
<accession>M7X2P5</accession>
<evidence type="ECO:0000313" key="3">
    <source>
        <dbReference type="Proteomes" id="UP000016926"/>
    </source>
</evidence>
<dbReference type="EMBL" id="KB722644">
    <property type="protein sequence ID" value="EMS24601.1"/>
    <property type="molecule type" value="Genomic_DNA"/>
</dbReference>
<feature type="compositionally biased region" description="Basic and acidic residues" evidence="1">
    <location>
        <begin position="68"/>
        <end position="85"/>
    </location>
</feature>
<feature type="region of interest" description="Disordered" evidence="1">
    <location>
        <begin position="21"/>
        <end position="87"/>
    </location>
</feature>
<evidence type="ECO:0000313" key="2">
    <source>
        <dbReference type="EMBL" id="EMS24601.1"/>
    </source>
</evidence>
<protein>
    <submittedName>
        <fullName evidence="2">Uncharacterized protein</fullName>
    </submittedName>
</protein>
<dbReference type="GeneID" id="27368793"/>